<keyword evidence="2" id="KW-0677">Repeat</keyword>
<gene>
    <name evidence="5" type="ORF">H1R20_g15048</name>
</gene>
<dbReference type="AlphaFoldDB" id="A0A9W8ISD9"/>
<feature type="repeat" description="WD" evidence="3">
    <location>
        <begin position="600"/>
        <end position="634"/>
    </location>
</feature>
<dbReference type="CDD" id="cd00200">
    <property type="entry name" value="WD40"/>
    <property type="match status" value="1"/>
</dbReference>
<proteinExistence type="predicted"/>
<dbReference type="PANTHER" id="PTHR22847">
    <property type="entry name" value="WD40 REPEAT PROTEIN"/>
    <property type="match status" value="1"/>
</dbReference>
<dbReference type="InterPro" id="IPR020472">
    <property type="entry name" value="WD40_PAC1"/>
</dbReference>
<evidence type="ECO:0000313" key="5">
    <source>
        <dbReference type="EMBL" id="KAJ2922047.1"/>
    </source>
</evidence>
<feature type="repeat" description="WD" evidence="3">
    <location>
        <begin position="719"/>
        <end position="760"/>
    </location>
</feature>
<keyword evidence="6" id="KW-1185">Reference proteome</keyword>
<dbReference type="SUPFAM" id="SSF52540">
    <property type="entry name" value="P-loop containing nucleoside triphosphate hydrolases"/>
    <property type="match status" value="1"/>
</dbReference>
<keyword evidence="1 3" id="KW-0853">WD repeat</keyword>
<dbReference type="OrthoDB" id="3266532at2759"/>
<feature type="domain" description="Nephrocystin 3-like N-terminal" evidence="4">
    <location>
        <begin position="89"/>
        <end position="199"/>
    </location>
</feature>
<dbReference type="InterPro" id="IPR036322">
    <property type="entry name" value="WD40_repeat_dom_sf"/>
</dbReference>
<name>A0A9W8ISD9_9AGAR</name>
<dbReference type="GO" id="GO:1990234">
    <property type="term" value="C:transferase complex"/>
    <property type="evidence" value="ECO:0007669"/>
    <property type="project" value="UniProtKB-ARBA"/>
</dbReference>
<dbReference type="InterPro" id="IPR027417">
    <property type="entry name" value="P-loop_NTPase"/>
</dbReference>
<dbReference type="PANTHER" id="PTHR22847:SF637">
    <property type="entry name" value="WD REPEAT DOMAIN 5B"/>
    <property type="match status" value="1"/>
</dbReference>
<evidence type="ECO:0000259" key="4">
    <source>
        <dbReference type="Pfam" id="PF24883"/>
    </source>
</evidence>
<feature type="repeat" description="WD" evidence="3">
    <location>
        <begin position="761"/>
        <end position="788"/>
    </location>
</feature>
<dbReference type="InterPro" id="IPR001680">
    <property type="entry name" value="WD40_rpt"/>
</dbReference>
<sequence length="806" mass="89980">MANISYFSNANKFSITNSSLTFVSNSKVDVIQEDLKTFLLDHLKPSHIADHKFHLEGEKQEVLRRVTCTPGTRITILASIIKWANDTSSENTKYETRIVRTIVYHLALMCKAFADALRRSGKFDTVHHGVRAQLEHLLVGPWLESESTRGDSSASRRYIIVIDALDEVHQQGGSAFLRDLLDVINERRLPGLKFFVTSRADPDLATRVESFRRKKIYRLQDVEKVEVEADITMYLEASLPHFKDRDEMGKLVAFAGGLFIGAATLVRYLTHHTRKEQRSLLRKLFSDSATLRTSSNATRLLDALYVQILSDAFGHFEDDVVVDRLRILHTFLCTPERTTSSTVASLLISEDPDETDSAFSSTEVADDVLSRLYAVLYTDDRDHVLSYHKSFSDFIFDWHRSKEYYCDRTALHRYLSESCFHVMATGLKFNIANIPSSFLFDSNNPALPSEVKRNIPSTLSYACRNWSHHLSATASTTEDPLVVTLLDFLDLRVLFWIEAMNLLGCRGLCDPMLQTTRKWIAKDDPEVARQLTEAASFAIYFSGSPASLSTPHLYISALATWPQDDNPFKKWRTHFPRIPGFTNASRSGLLLMVLAVDSCVNAIAFSNEGTRIVSGLWNNSVMVWDASTGDVQRVLEGHTKRITSVAFSSDGTRIISGSHDNSVRIWDASTGEVQHVLEGHTNGVTSVAFSSDGTRIVSGSYDQSVKVWDASTGEVQNMMEGHTDGVTSAVFSSDGTRVVSGAYDETVRVWDIVTGEVQNVLEGHTAGISSVAFSRDGTRIASGSYDNSSHSQAMERGLPLVRMTTR</sequence>
<evidence type="ECO:0000313" key="6">
    <source>
        <dbReference type="Proteomes" id="UP001140091"/>
    </source>
</evidence>
<evidence type="ECO:0000256" key="2">
    <source>
        <dbReference type="ARBA" id="ARBA00022737"/>
    </source>
</evidence>
<reference evidence="5" key="1">
    <citation type="submission" date="2022-06" db="EMBL/GenBank/DDBJ databases">
        <title>Genome Sequence of Candolleomyces eurysporus.</title>
        <authorList>
            <person name="Buettner E."/>
        </authorList>
    </citation>
    <scope>NUCLEOTIDE SEQUENCE</scope>
    <source>
        <strain evidence="5">VTCC 930004</strain>
    </source>
</reference>
<evidence type="ECO:0000256" key="3">
    <source>
        <dbReference type="PROSITE-ProRule" id="PRU00221"/>
    </source>
</evidence>
<dbReference type="PROSITE" id="PS50294">
    <property type="entry name" value="WD_REPEATS_REGION"/>
    <property type="match status" value="4"/>
</dbReference>
<dbReference type="Proteomes" id="UP001140091">
    <property type="component" value="Unassembled WGS sequence"/>
</dbReference>
<dbReference type="SMART" id="SM00320">
    <property type="entry name" value="WD40"/>
    <property type="match status" value="5"/>
</dbReference>
<dbReference type="InterPro" id="IPR015943">
    <property type="entry name" value="WD40/YVTN_repeat-like_dom_sf"/>
</dbReference>
<dbReference type="PRINTS" id="PR00320">
    <property type="entry name" value="GPROTEINBRPT"/>
</dbReference>
<feature type="repeat" description="WD" evidence="3">
    <location>
        <begin position="635"/>
        <end position="676"/>
    </location>
</feature>
<feature type="repeat" description="WD" evidence="3">
    <location>
        <begin position="677"/>
        <end position="718"/>
    </location>
</feature>
<feature type="non-terminal residue" evidence="5">
    <location>
        <position position="806"/>
    </location>
</feature>
<dbReference type="PROSITE" id="PS50082">
    <property type="entry name" value="WD_REPEATS_2"/>
    <property type="match status" value="5"/>
</dbReference>
<evidence type="ECO:0000256" key="1">
    <source>
        <dbReference type="ARBA" id="ARBA00022574"/>
    </source>
</evidence>
<dbReference type="GO" id="GO:0005634">
    <property type="term" value="C:nucleus"/>
    <property type="evidence" value="ECO:0007669"/>
    <property type="project" value="TreeGrafter"/>
</dbReference>
<dbReference type="Gene3D" id="2.130.10.10">
    <property type="entry name" value="YVTN repeat-like/Quinoprotein amine dehydrogenase"/>
    <property type="match status" value="3"/>
</dbReference>
<dbReference type="PROSITE" id="PS00678">
    <property type="entry name" value="WD_REPEATS_1"/>
    <property type="match status" value="4"/>
</dbReference>
<accession>A0A9W8ISD9</accession>
<dbReference type="Pfam" id="PF24883">
    <property type="entry name" value="NPHP3_N"/>
    <property type="match status" value="1"/>
</dbReference>
<dbReference type="InterPro" id="IPR019775">
    <property type="entry name" value="WD40_repeat_CS"/>
</dbReference>
<dbReference type="InterPro" id="IPR056884">
    <property type="entry name" value="NPHP3-like_N"/>
</dbReference>
<protein>
    <recommendedName>
        <fullName evidence="4">Nephrocystin 3-like N-terminal domain-containing protein</fullName>
    </recommendedName>
</protein>
<dbReference type="EMBL" id="JANBPK010001519">
    <property type="protein sequence ID" value="KAJ2922047.1"/>
    <property type="molecule type" value="Genomic_DNA"/>
</dbReference>
<comment type="caution">
    <text evidence="5">The sequence shown here is derived from an EMBL/GenBank/DDBJ whole genome shotgun (WGS) entry which is preliminary data.</text>
</comment>
<dbReference type="SUPFAM" id="SSF50978">
    <property type="entry name" value="WD40 repeat-like"/>
    <property type="match status" value="1"/>
</dbReference>
<dbReference type="Pfam" id="PF00400">
    <property type="entry name" value="WD40"/>
    <property type="match status" value="5"/>
</dbReference>
<organism evidence="5 6">
    <name type="scientific">Candolleomyces eurysporus</name>
    <dbReference type="NCBI Taxonomy" id="2828524"/>
    <lineage>
        <taxon>Eukaryota</taxon>
        <taxon>Fungi</taxon>
        <taxon>Dikarya</taxon>
        <taxon>Basidiomycota</taxon>
        <taxon>Agaricomycotina</taxon>
        <taxon>Agaricomycetes</taxon>
        <taxon>Agaricomycetidae</taxon>
        <taxon>Agaricales</taxon>
        <taxon>Agaricineae</taxon>
        <taxon>Psathyrellaceae</taxon>
        <taxon>Candolleomyces</taxon>
    </lineage>
</organism>